<dbReference type="EMBL" id="KQ241676">
    <property type="protein sequence ID" value="KNC85937.1"/>
    <property type="molecule type" value="Genomic_DNA"/>
</dbReference>
<proteinExistence type="predicted"/>
<organism evidence="2 3">
    <name type="scientific">Sphaeroforma arctica JP610</name>
    <dbReference type="NCBI Taxonomy" id="667725"/>
    <lineage>
        <taxon>Eukaryota</taxon>
        <taxon>Ichthyosporea</taxon>
        <taxon>Ichthyophonida</taxon>
        <taxon>Sphaeroforma</taxon>
    </lineage>
</organism>
<evidence type="ECO:0000256" key="1">
    <source>
        <dbReference type="SAM" id="MobiDB-lite"/>
    </source>
</evidence>
<dbReference type="Proteomes" id="UP000054560">
    <property type="component" value="Unassembled WGS sequence"/>
</dbReference>
<evidence type="ECO:0000313" key="2">
    <source>
        <dbReference type="EMBL" id="KNC85937.1"/>
    </source>
</evidence>
<feature type="compositionally biased region" description="Low complexity" evidence="1">
    <location>
        <begin position="25"/>
        <end position="39"/>
    </location>
</feature>
<reference evidence="2 3" key="1">
    <citation type="submission" date="2011-02" db="EMBL/GenBank/DDBJ databases">
        <title>The Genome Sequence of Sphaeroforma arctica JP610.</title>
        <authorList>
            <consortium name="The Broad Institute Genome Sequencing Platform"/>
            <person name="Russ C."/>
            <person name="Cuomo C."/>
            <person name="Young S.K."/>
            <person name="Zeng Q."/>
            <person name="Gargeya S."/>
            <person name="Alvarado L."/>
            <person name="Berlin A."/>
            <person name="Chapman S.B."/>
            <person name="Chen Z."/>
            <person name="Freedman E."/>
            <person name="Gellesch M."/>
            <person name="Goldberg J."/>
            <person name="Griggs A."/>
            <person name="Gujja S."/>
            <person name="Heilman E."/>
            <person name="Heiman D."/>
            <person name="Howarth C."/>
            <person name="Mehta T."/>
            <person name="Neiman D."/>
            <person name="Pearson M."/>
            <person name="Roberts A."/>
            <person name="Saif S."/>
            <person name="Shea T."/>
            <person name="Shenoy N."/>
            <person name="Sisk P."/>
            <person name="Stolte C."/>
            <person name="Sykes S."/>
            <person name="White J."/>
            <person name="Yandava C."/>
            <person name="Burger G."/>
            <person name="Gray M.W."/>
            <person name="Holland P.W.H."/>
            <person name="King N."/>
            <person name="Lang F.B.F."/>
            <person name="Roger A.J."/>
            <person name="Ruiz-Trillo I."/>
            <person name="Haas B."/>
            <person name="Nusbaum C."/>
            <person name="Birren B."/>
        </authorList>
    </citation>
    <scope>NUCLEOTIDE SEQUENCE [LARGE SCALE GENOMIC DNA]</scope>
    <source>
        <strain evidence="2 3">JP610</strain>
    </source>
</reference>
<name>A0A0L0GA77_9EUKA</name>
<sequence length="90" mass="10191">MRRILFQEEVFGDVGAYTQREASVGSEGEGLLSGEAGESPQRQAVPVEREKELGTRMSKLGGRKLLRRLLRKGTLVQQLMLLWKNRWCSS</sequence>
<dbReference type="RefSeq" id="XP_014159839.1">
    <property type="nucleotide sequence ID" value="XM_014304364.1"/>
</dbReference>
<protein>
    <submittedName>
        <fullName evidence="2">Uncharacterized protein</fullName>
    </submittedName>
</protein>
<dbReference type="GeneID" id="25902388"/>
<evidence type="ECO:0000313" key="3">
    <source>
        <dbReference type="Proteomes" id="UP000054560"/>
    </source>
</evidence>
<gene>
    <name evidence="2" type="ORF">SARC_01884</name>
</gene>
<keyword evidence="3" id="KW-1185">Reference proteome</keyword>
<feature type="region of interest" description="Disordered" evidence="1">
    <location>
        <begin position="25"/>
        <end position="53"/>
    </location>
</feature>
<accession>A0A0L0GA77</accession>
<dbReference type="AlphaFoldDB" id="A0A0L0GA77"/>